<dbReference type="AlphaFoldDB" id="A0A0B7B984"/>
<protein>
    <submittedName>
        <fullName evidence="1">Uncharacterized protein</fullName>
    </submittedName>
</protein>
<gene>
    <name evidence="1" type="primary">ORF171861</name>
</gene>
<reference evidence="1" key="1">
    <citation type="submission" date="2014-12" db="EMBL/GenBank/DDBJ databases">
        <title>Insight into the proteome of Arion vulgaris.</title>
        <authorList>
            <person name="Aradska J."/>
            <person name="Bulat T."/>
            <person name="Smidak R."/>
            <person name="Sarate P."/>
            <person name="Gangsoo J."/>
            <person name="Sialana F."/>
            <person name="Bilban M."/>
            <person name="Lubec G."/>
        </authorList>
    </citation>
    <scope>NUCLEOTIDE SEQUENCE</scope>
    <source>
        <tissue evidence="1">Skin</tissue>
    </source>
</reference>
<name>A0A0B7B984_9EUPU</name>
<accession>A0A0B7B984</accession>
<dbReference type="EMBL" id="HACG01042728">
    <property type="protein sequence ID" value="CEK89593.1"/>
    <property type="molecule type" value="Transcribed_RNA"/>
</dbReference>
<proteinExistence type="predicted"/>
<sequence>MKMFSLVSLVAKLTGVDDNESPLPSSVNFHDSYHVKLSIQHLISCSINFACCPDVL</sequence>
<evidence type="ECO:0000313" key="1">
    <source>
        <dbReference type="EMBL" id="CEK89593.1"/>
    </source>
</evidence>
<organism evidence="1">
    <name type="scientific">Arion vulgaris</name>
    <dbReference type="NCBI Taxonomy" id="1028688"/>
    <lineage>
        <taxon>Eukaryota</taxon>
        <taxon>Metazoa</taxon>
        <taxon>Spiralia</taxon>
        <taxon>Lophotrochozoa</taxon>
        <taxon>Mollusca</taxon>
        <taxon>Gastropoda</taxon>
        <taxon>Heterobranchia</taxon>
        <taxon>Euthyneura</taxon>
        <taxon>Panpulmonata</taxon>
        <taxon>Eupulmonata</taxon>
        <taxon>Stylommatophora</taxon>
        <taxon>Helicina</taxon>
        <taxon>Arionoidea</taxon>
        <taxon>Arionidae</taxon>
        <taxon>Arion</taxon>
    </lineage>
</organism>